<comment type="caution">
    <text evidence="3">The sequence shown here is derived from an EMBL/GenBank/DDBJ whole genome shotgun (WGS) entry which is preliminary data.</text>
</comment>
<sequence>MRPSWTGVYPAVTTKFKENGDLDIPAFVKNVEFQIESGVSGIILGGSLGESSTLSADEKLQLVEALQPYRSKVPVIMNIAESSTVRAIEAAKKAEEAGADGLMLLPPLLYKADGDETVAYFKEVAASTSLPILLYNNPVDYKIEITVEMFKQLQDVENIEAVKESTRDLTNITRMKNAFGNRFKIMGGVDTLCLEALLLGADGLVAGLVCAFPKETVVLFELAKQGKVEEAVELYRWFMPLLEMDIHSKLVQYIKLCEVYTGIGTEFVRAPRKMITGVEREKITQTIEVALENRPSY</sequence>
<evidence type="ECO:0000256" key="1">
    <source>
        <dbReference type="ARBA" id="ARBA00023239"/>
    </source>
</evidence>
<dbReference type="InterPro" id="IPR013785">
    <property type="entry name" value="Aldolase_TIM"/>
</dbReference>
<protein>
    <submittedName>
        <fullName evidence="3">Dihydrodipicolinate synthase family protein</fullName>
    </submittedName>
</protein>
<dbReference type="Pfam" id="PF00701">
    <property type="entry name" value="DHDPS"/>
    <property type="match status" value="1"/>
</dbReference>
<dbReference type="InterPro" id="IPR002220">
    <property type="entry name" value="DapA-like"/>
</dbReference>
<comment type="similarity">
    <text evidence="2">Belongs to the DapA family.</text>
</comment>
<name>A0ABS5JQE0_9BACT</name>
<keyword evidence="1 2" id="KW-0456">Lyase</keyword>
<dbReference type="PRINTS" id="PR00146">
    <property type="entry name" value="DHPICSNTHASE"/>
</dbReference>
<keyword evidence="4" id="KW-1185">Reference proteome</keyword>
<gene>
    <name evidence="3" type="ORF">KEM10_02265</name>
</gene>
<evidence type="ECO:0000313" key="3">
    <source>
        <dbReference type="EMBL" id="MBS2097084.1"/>
    </source>
</evidence>
<dbReference type="Gene3D" id="3.20.20.70">
    <property type="entry name" value="Aldolase class I"/>
    <property type="match status" value="1"/>
</dbReference>
<dbReference type="CDD" id="cd00408">
    <property type="entry name" value="DHDPS-like"/>
    <property type="match status" value="1"/>
</dbReference>
<dbReference type="PANTHER" id="PTHR12128">
    <property type="entry name" value="DIHYDRODIPICOLINATE SYNTHASE"/>
    <property type="match status" value="1"/>
</dbReference>
<dbReference type="RefSeq" id="WP_212212932.1">
    <property type="nucleotide sequence ID" value="NZ_JAGUCO010000001.1"/>
</dbReference>
<accession>A0ABS5JQE0</accession>
<dbReference type="EMBL" id="JAGUCO010000001">
    <property type="protein sequence ID" value="MBS2097084.1"/>
    <property type="molecule type" value="Genomic_DNA"/>
</dbReference>
<evidence type="ECO:0000256" key="2">
    <source>
        <dbReference type="PIRNR" id="PIRNR001365"/>
    </source>
</evidence>
<dbReference type="SUPFAM" id="SSF51569">
    <property type="entry name" value="Aldolase"/>
    <property type="match status" value="1"/>
</dbReference>
<reference evidence="3 4" key="1">
    <citation type="journal article" date="2015" name="Int. J. Syst. Evol. Microbiol.">
        <title>Carboxylicivirga linearis sp. nov., isolated from a sea cucumber culture pond.</title>
        <authorList>
            <person name="Wang F.Q."/>
            <person name="Zhou Y.X."/>
            <person name="Lin X.Z."/>
            <person name="Chen G.J."/>
            <person name="Du Z.J."/>
        </authorList>
    </citation>
    <scope>NUCLEOTIDE SEQUENCE [LARGE SCALE GENOMIC DNA]</scope>
    <source>
        <strain evidence="3 4">FB218</strain>
    </source>
</reference>
<dbReference type="SMART" id="SM01130">
    <property type="entry name" value="DHDPS"/>
    <property type="match status" value="1"/>
</dbReference>
<dbReference type="PIRSF" id="PIRSF001365">
    <property type="entry name" value="DHDPS"/>
    <property type="match status" value="1"/>
</dbReference>
<proteinExistence type="inferred from homology"/>
<dbReference type="PANTHER" id="PTHR12128:SF72">
    <property type="entry name" value="DIHYDRODIPICOLINATE SYNTHASE"/>
    <property type="match status" value="1"/>
</dbReference>
<dbReference type="Proteomes" id="UP000708576">
    <property type="component" value="Unassembled WGS sequence"/>
</dbReference>
<evidence type="ECO:0000313" key="4">
    <source>
        <dbReference type="Proteomes" id="UP000708576"/>
    </source>
</evidence>
<organism evidence="3 4">
    <name type="scientific">Carboxylicivirga linearis</name>
    <dbReference type="NCBI Taxonomy" id="1628157"/>
    <lineage>
        <taxon>Bacteria</taxon>
        <taxon>Pseudomonadati</taxon>
        <taxon>Bacteroidota</taxon>
        <taxon>Bacteroidia</taxon>
        <taxon>Marinilabiliales</taxon>
        <taxon>Marinilabiliaceae</taxon>
        <taxon>Carboxylicivirga</taxon>
    </lineage>
</organism>